<dbReference type="PANTHER" id="PTHR43742:SF6">
    <property type="entry name" value="OXIDOREDUCTASE YYAE-RELATED"/>
    <property type="match status" value="1"/>
</dbReference>
<dbReference type="GO" id="GO:0046872">
    <property type="term" value="F:metal ion binding"/>
    <property type="evidence" value="ECO:0007669"/>
    <property type="project" value="UniProtKB-KW"/>
</dbReference>
<evidence type="ECO:0000313" key="6">
    <source>
        <dbReference type="Proteomes" id="UP000199494"/>
    </source>
</evidence>
<dbReference type="PANTHER" id="PTHR43742">
    <property type="entry name" value="TRIMETHYLAMINE-N-OXIDE REDUCTASE"/>
    <property type="match status" value="1"/>
</dbReference>
<dbReference type="Proteomes" id="UP000199494">
    <property type="component" value="Unassembled WGS sequence"/>
</dbReference>
<proteinExistence type="inferred from homology"/>
<protein>
    <submittedName>
        <fullName evidence="5">Anaerobic selenocysteine-containing dehydrogenase</fullName>
    </submittedName>
</protein>
<dbReference type="Gene3D" id="2.40.40.20">
    <property type="match status" value="1"/>
</dbReference>
<evidence type="ECO:0000256" key="1">
    <source>
        <dbReference type="ARBA" id="ARBA00010312"/>
    </source>
</evidence>
<name>A0A222VIF9_9PSEU</name>
<dbReference type="CDD" id="cd02782">
    <property type="entry name" value="MopB_CT_1"/>
    <property type="match status" value="1"/>
</dbReference>
<sequence>MATTHHHTCTLCEATCGITVSVDGGRVTAIRGDELDPLSRGFLCPKGVALADVHHDPDRLRRPIVRSGDDWFETSWDAAFELVAAGLTETRREHGKDALAVYQGNPTAHNLGLLLFGQPFFRSLGTRNRYSATSLDQLPHMLAALEMFGNQLLMPVPDVDRTDLFVCFGGNPAVSAGSIMTAPDIRARLRAVRKVVVVDPRRTETARLADEHLFIRPGTDALLLLSLINVVFAERRECTGRLTSRLVGFDIMREVASGFAPEVTAPVTGVDPGRVRALAREIAGTPRAVVYGRVGVCTQEFGGLATWLVVVLNALTGHLDEPGGAMFTTPAVDVLPLSSLTGQRGGFGRYHSRVRRLPEFDGELPVSTLADEIETPGRGQVRALITVAGNPVLSSPNGRRLDTALAGLDFMVSIDPYLNETTRHADVILPPTVHLERSHYELGLANYAVRNTARYSPPVVERASDQRHDWEIVLQLASRVLGGGALARTLGGFGPEPLLSLGLLAGPHGLRKLHKGLSLGSLKRRPHGVDLGPLERRLPARLATRGKKINLVPKIYLDDVPRLRALLDRPVRDGLVLIGRRQVRSNNSWMHNSERLVKGKDRCTLLVHPDDADERGLADGDLAVLSSAVGTIEVPVEITDTVMRGVVSLPHGWGHDRKGTRLRVAERHPGVSVNDVTDERLVDELTGAAVLSGIPVSLAAPSY</sequence>
<dbReference type="KEGG" id="pmad:BAY61_00455"/>
<accession>A0A222VIF9</accession>
<dbReference type="Gene3D" id="3.40.50.740">
    <property type="match status" value="1"/>
</dbReference>
<reference evidence="5 6" key="1">
    <citation type="submission" date="2016-10" db="EMBL/GenBank/DDBJ databases">
        <authorList>
            <person name="de Groot N.N."/>
        </authorList>
    </citation>
    <scope>NUCLEOTIDE SEQUENCE [LARGE SCALE GENOMIC DNA]</scope>
    <source>
        <strain evidence="5 6">CGMCC 4.5506</strain>
    </source>
</reference>
<dbReference type="InterPro" id="IPR006656">
    <property type="entry name" value="Mopterin_OxRdtase"/>
</dbReference>
<keyword evidence="3" id="KW-0408">Iron</keyword>
<organism evidence="5 6">
    <name type="scientific">Prauserella marina</name>
    <dbReference type="NCBI Taxonomy" id="530584"/>
    <lineage>
        <taxon>Bacteria</taxon>
        <taxon>Bacillati</taxon>
        <taxon>Actinomycetota</taxon>
        <taxon>Actinomycetes</taxon>
        <taxon>Pseudonocardiales</taxon>
        <taxon>Pseudonocardiaceae</taxon>
        <taxon>Prauserella</taxon>
    </lineage>
</organism>
<evidence type="ECO:0000256" key="2">
    <source>
        <dbReference type="ARBA" id="ARBA00022723"/>
    </source>
</evidence>
<dbReference type="Gene3D" id="2.20.25.90">
    <property type="entry name" value="ADC-like domains"/>
    <property type="match status" value="1"/>
</dbReference>
<dbReference type="InterPro" id="IPR006963">
    <property type="entry name" value="Mopterin_OxRdtase_4Fe-4S_dom"/>
</dbReference>
<dbReference type="SMART" id="SM00926">
    <property type="entry name" value="Molybdop_Fe4S4"/>
    <property type="match status" value="1"/>
</dbReference>
<dbReference type="GO" id="GO:0016491">
    <property type="term" value="F:oxidoreductase activity"/>
    <property type="evidence" value="ECO:0007669"/>
    <property type="project" value="InterPro"/>
</dbReference>
<evidence type="ECO:0000256" key="4">
    <source>
        <dbReference type="ARBA" id="ARBA00023014"/>
    </source>
</evidence>
<dbReference type="RefSeq" id="WP_091801061.1">
    <property type="nucleotide sequence ID" value="NZ_CP016353.1"/>
</dbReference>
<dbReference type="Pfam" id="PF01568">
    <property type="entry name" value="Molydop_binding"/>
    <property type="match status" value="1"/>
</dbReference>
<evidence type="ECO:0000313" key="5">
    <source>
        <dbReference type="EMBL" id="SDC64734.1"/>
    </source>
</evidence>
<dbReference type="STRING" id="530584.SAMN05421630_10341"/>
<dbReference type="Pfam" id="PF04879">
    <property type="entry name" value="Molybdop_Fe4S4"/>
    <property type="match status" value="1"/>
</dbReference>
<dbReference type="GO" id="GO:0043546">
    <property type="term" value="F:molybdopterin cofactor binding"/>
    <property type="evidence" value="ECO:0007669"/>
    <property type="project" value="InterPro"/>
</dbReference>
<dbReference type="SUPFAM" id="SSF50692">
    <property type="entry name" value="ADC-like"/>
    <property type="match status" value="1"/>
</dbReference>
<dbReference type="GO" id="GO:0051536">
    <property type="term" value="F:iron-sulfur cluster binding"/>
    <property type="evidence" value="ECO:0007669"/>
    <property type="project" value="UniProtKB-KW"/>
</dbReference>
<comment type="similarity">
    <text evidence="1">Belongs to the prokaryotic molybdopterin-containing oxidoreductase family.</text>
</comment>
<dbReference type="Pfam" id="PF00384">
    <property type="entry name" value="Molybdopterin"/>
    <property type="match status" value="1"/>
</dbReference>
<dbReference type="EMBL" id="FMZE01000003">
    <property type="protein sequence ID" value="SDC64734.1"/>
    <property type="molecule type" value="Genomic_DNA"/>
</dbReference>
<keyword evidence="4" id="KW-0411">Iron-sulfur</keyword>
<dbReference type="PROSITE" id="PS51669">
    <property type="entry name" value="4FE4S_MOW_BIS_MGD"/>
    <property type="match status" value="1"/>
</dbReference>
<evidence type="ECO:0000256" key="3">
    <source>
        <dbReference type="ARBA" id="ARBA00023004"/>
    </source>
</evidence>
<keyword evidence="2" id="KW-0479">Metal-binding</keyword>
<dbReference type="Gene3D" id="3.40.228.10">
    <property type="entry name" value="Dimethylsulfoxide Reductase, domain 2"/>
    <property type="match status" value="1"/>
</dbReference>
<gene>
    <name evidence="5" type="ORF">SAMN05421630_10341</name>
</gene>
<keyword evidence="6" id="KW-1185">Reference proteome</keyword>
<dbReference type="InterPro" id="IPR050612">
    <property type="entry name" value="Prok_Mopterin_Oxidored"/>
</dbReference>
<dbReference type="SUPFAM" id="SSF53706">
    <property type="entry name" value="Formate dehydrogenase/DMSO reductase, domains 1-3"/>
    <property type="match status" value="1"/>
</dbReference>
<dbReference type="OrthoDB" id="7376058at2"/>
<dbReference type="InterPro" id="IPR006657">
    <property type="entry name" value="MoPterin_dinucl-bd_dom"/>
</dbReference>
<dbReference type="InterPro" id="IPR009010">
    <property type="entry name" value="Asp_de-COase-like_dom_sf"/>
</dbReference>
<dbReference type="AlphaFoldDB" id="A0A222VIF9"/>